<dbReference type="GO" id="GO:0004181">
    <property type="term" value="F:metallocarboxypeptidase activity"/>
    <property type="evidence" value="ECO:0007669"/>
    <property type="project" value="InterPro"/>
</dbReference>
<evidence type="ECO:0000313" key="11">
    <source>
        <dbReference type="Proteomes" id="UP000252558"/>
    </source>
</evidence>
<dbReference type="PROSITE" id="PS52035">
    <property type="entry name" value="PEPTIDASE_M14"/>
    <property type="match status" value="1"/>
</dbReference>
<dbReference type="Proteomes" id="UP000252558">
    <property type="component" value="Unassembled WGS sequence"/>
</dbReference>
<keyword evidence="11" id="KW-1185">Reference proteome</keyword>
<dbReference type="Gene3D" id="3.40.630.10">
    <property type="entry name" value="Zn peptidases"/>
    <property type="match status" value="1"/>
</dbReference>
<dbReference type="GO" id="GO:0005615">
    <property type="term" value="C:extracellular space"/>
    <property type="evidence" value="ECO:0007669"/>
    <property type="project" value="TreeGrafter"/>
</dbReference>
<keyword evidence="6" id="KW-0862">Zinc</keyword>
<keyword evidence="4" id="KW-0479">Metal-binding</keyword>
<evidence type="ECO:0000256" key="1">
    <source>
        <dbReference type="ARBA" id="ARBA00001947"/>
    </source>
</evidence>
<keyword evidence="7" id="KW-0482">Metalloprotease</keyword>
<dbReference type="GO" id="GO:0006508">
    <property type="term" value="P:proteolysis"/>
    <property type="evidence" value="ECO:0007669"/>
    <property type="project" value="UniProtKB-KW"/>
</dbReference>
<evidence type="ECO:0000256" key="6">
    <source>
        <dbReference type="ARBA" id="ARBA00022833"/>
    </source>
</evidence>
<evidence type="ECO:0000256" key="8">
    <source>
        <dbReference type="PROSITE-ProRule" id="PRU01379"/>
    </source>
</evidence>
<dbReference type="RefSeq" id="WP_114336437.1">
    <property type="nucleotide sequence ID" value="NZ_QPID01000001.1"/>
</dbReference>
<evidence type="ECO:0000259" key="9">
    <source>
        <dbReference type="PROSITE" id="PS52035"/>
    </source>
</evidence>
<proteinExistence type="inferred from homology"/>
<dbReference type="InterPro" id="IPR000834">
    <property type="entry name" value="Peptidase_M14"/>
</dbReference>
<comment type="caution">
    <text evidence="8">Lacks conserved residue(s) required for the propagation of feature annotation.</text>
</comment>
<organism evidence="10 11">
    <name type="scientific">Corallincola holothuriorum</name>
    <dbReference type="NCBI Taxonomy" id="2282215"/>
    <lineage>
        <taxon>Bacteria</taxon>
        <taxon>Pseudomonadati</taxon>
        <taxon>Pseudomonadota</taxon>
        <taxon>Gammaproteobacteria</taxon>
        <taxon>Alteromonadales</taxon>
        <taxon>Psychromonadaceae</taxon>
        <taxon>Corallincola</taxon>
    </lineage>
</organism>
<gene>
    <name evidence="10" type="ORF">DU002_00740</name>
</gene>
<keyword evidence="5" id="KW-0378">Hydrolase</keyword>
<dbReference type="EMBL" id="QPID01000001">
    <property type="protein sequence ID" value="RCU52529.1"/>
    <property type="molecule type" value="Genomic_DNA"/>
</dbReference>
<dbReference type="OrthoDB" id="9779324at2"/>
<evidence type="ECO:0000256" key="2">
    <source>
        <dbReference type="ARBA" id="ARBA00005988"/>
    </source>
</evidence>
<name>A0A368NSS9_9GAMM</name>
<accession>A0A368NSS9</accession>
<dbReference type="Pfam" id="PF00246">
    <property type="entry name" value="Peptidase_M14"/>
    <property type="match status" value="1"/>
</dbReference>
<comment type="cofactor">
    <cofactor evidence="1">
        <name>Zn(2+)</name>
        <dbReference type="ChEBI" id="CHEBI:29105"/>
    </cofactor>
</comment>
<dbReference type="SUPFAM" id="SSF53187">
    <property type="entry name" value="Zn-dependent exopeptidases"/>
    <property type="match status" value="1"/>
</dbReference>
<evidence type="ECO:0000256" key="5">
    <source>
        <dbReference type="ARBA" id="ARBA00022801"/>
    </source>
</evidence>
<dbReference type="PANTHER" id="PTHR11705">
    <property type="entry name" value="PROTEASE FAMILY M14 CARBOXYPEPTIDASE A,B"/>
    <property type="match status" value="1"/>
</dbReference>
<protein>
    <submittedName>
        <fullName evidence="10">DUF2817 domain-containing protein</fullName>
    </submittedName>
</protein>
<sequence length="354" mass="41279">MRSDFLYELNKHLPELFELQQLIDRADNQIKSRVLTQVKCDSHTLPVYQLTLGSEDPTAPALVLLGGVHGVERIGTQVLLAFLRSLLERLRWDQGLNAQLQQMTLIFVPLVNPGGMWMRRRCNPNGIDLMRNAPIESAERVLFLAGGHRLSRHLPWYRGKANQPMESEINAVYQLVKTQLLQRPFCLSLDCHSGFGLTDRVWFPYARTRQPIADLAVAYRLSRLFNKAHRHNTNYLFEPQSSSYTTHGDVWDLLYDESRQTHPKHTFLPLTLEMGSWLWVKKNPRQLLRFVDLFNPTVPHRQNRVLRRHYALIDFLMAATRSYAEWLPQTAKQQRKDFNAGLKNWYSHSRKGNK</sequence>
<dbReference type="GO" id="GO:0008270">
    <property type="term" value="F:zinc ion binding"/>
    <property type="evidence" value="ECO:0007669"/>
    <property type="project" value="InterPro"/>
</dbReference>
<feature type="domain" description="Peptidase M14" evidence="9">
    <location>
        <begin position="5"/>
        <end position="354"/>
    </location>
</feature>
<dbReference type="PANTHER" id="PTHR11705:SF143">
    <property type="entry name" value="SLL0236 PROTEIN"/>
    <property type="match status" value="1"/>
</dbReference>
<evidence type="ECO:0000313" key="10">
    <source>
        <dbReference type="EMBL" id="RCU52529.1"/>
    </source>
</evidence>
<dbReference type="InterPro" id="IPR057246">
    <property type="entry name" value="CARBOXYPEPT_ZN_1"/>
</dbReference>
<dbReference type="PROSITE" id="PS00132">
    <property type="entry name" value="CARBOXYPEPT_ZN_1"/>
    <property type="match status" value="1"/>
</dbReference>
<evidence type="ECO:0000256" key="3">
    <source>
        <dbReference type="ARBA" id="ARBA00022670"/>
    </source>
</evidence>
<dbReference type="AlphaFoldDB" id="A0A368NSS9"/>
<comment type="caution">
    <text evidence="10">The sequence shown here is derived from an EMBL/GenBank/DDBJ whole genome shotgun (WGS) entry which is preliminary data.</text>
</comment>
<keyword evidence="3" id="KW-0645">Protease</keyword>
<evidence type="ECO:0000256" key="7">
    <source>
        <dbReference type="ARBA" id="ARBA00023049"/>
    </source>
</evidence>
<comment type="similarity">
    <text evidence="2 8">Belongs to the peptidase M14 family.</text>
</comment>
<evidence type="ECO:0000256" key="4">
    <source>
        <dbReference type="ARBA" id="ARBA00022723"/>
    </source>
</evidence>
<reference evidence="10 11" key="1">
    <citation type="submission" date="2018-07" db="EMBL/GenBank/DDBJ databases">
        <title>Corallincola holothuriorum sp. nov., a new facultative anaerobe isolated from sea cucumber Apostichopus japonicus.</title>
        <authorList>
            <person name="Xia H."/>
        </authorList>
    </citation>
    <scope>NUCLEOTIDE SEQUENCE [LARGE SCALE GENOMIC DNA]</scope>
    <source>
        <strain evidence="10 11">C4</strain>
    </source>
</reference>